<dbReference type="EMBL" id="HBIN01020090">
    <property type="protein sequence ID" value="CAE0445316.1"/>
    <property type="molecule type" value="Transcribed_RNA"/>
</dbReference>
<keyword evidence="2 3" id="KW-0040">ANK repeat</keyword>
<dbReference type="PANTHER" id="PTHR24126:SF14">
    <property type="entry name" value="ANK_REP_REGION DOMAIN-CONTAINING PROTEIN"/>
    <property type="match status" value="1"/>
</dbReference>
<dbReference type="Gene3D" id="1.25.40.20">
    <property type="entry name" value="Ankyrin repeat-containing domain"/>
    <property type="match status" value="1"/>
</dbReference>
<sequence>MNGVKRFNSPAGAVAGHLYVRLVDCRLRLPLSGRKINLYKTEPNSVSNATGIHTNLCFDCELLVRVGEESHYNSSQLRTIRISKDALKRTVEDNDLRLDLESGQNTDNDDATADRKSYDTVLEISDYYGQMPVSFILRCVRPKYRYSYRGRRRHRHENSNPKSTSMSTVGQTKVALADTLIDLRQLYMNMNIGVHKLQLDKGKGGWIKVELQFCRAPYHIKGVGCNHSGVRFQNLGVTPLILNDSEVSFSNLLLTIQHTIEQKNSLLIHVLIRSLVKYNASLARRLLSNRANHPRHMTVFDLACERGSELVLRALLQAGSDMIMREWMSNTTRSKGGLSDIHFAVIGGDVGTVETICALKCEWIHRRRKARSLWSQFEQFENEAVTETEHNVFIEGEDFVNNTDDKGNTPLMYAVQQKNNDSLKLVRTLINYSADVSICNRNNDTPLLLAVKSDNTEIIKFLLSLRDNLPQGIHVSKCKPNMPNLQSEYPLLIACKLGNLDAFEALLRCGAVPNVTDGNGTTALHFAAQIGSMNIVQMLVENVTKQCFHTRICSYSYVPAETEEKTGADGSNSDSEVLASSVSRSGCNNNTTRNLIRKLFRATKHRSRAVRSVSIDVISKTLTIPTRAFGQGRKNNITARSHSPHASFGRRNKDSNRKSQSCFGRGYTYEQMIDIGGKTWNTGQTALEFASLHKHREIANYLQLFSDCVTSEKDTDIVTPDACIYYSSDDENECSYDYVFETTPLY</sequence>
<accession>A0A7S3PNG8</accession>
<keyword evidence="1" id="KW-0677">Repeat</keyword>
<evidence type="ECO:0000256" key="1">
    <source>
        <dbReference type="ARBA" id="ARBA00022737"/>
    </source>
</evidence>
<feature type="repeat" description="ANK" evidence="3">
    <location>
        <begin position="486"/>
        <end position="518"/>
    </location>
</feature>
<reference evidence="5" key="1">
    <citation type="submission" date="2021-01" db="EMBL/GenBank/DDBJ databases">
        <authorList>
            <person name="Corre E."/>
            <person name="Pelletier E."/>
            <person name="Niang G."/>
            <person name="Scheremetjew M."/>
            <person name="Finn R."/>
            <person name="Kale V."/>
            <person name="Holt S."/>
            <person name="Cochrane G."/>
            <person name="Meng A."/>
            <person name="Brown T."/>
            <person name="Cohen L."/>
        </authorList>
    </citation>
    <scope>NUCLEOTIDE SEQUENCE</scope>
    <source>
        <strain evidence="5">GSBS06</strain>
    </source>
</reference>
<feature type="compositionally biased region" description="Polar residues" evidence="4">
    <location>
        <begin position="569"/>
        <end position="585"/>
    </location>
</feature>
<feature type="repeat" description="ANK" evidence="3">
    <location>
        <begin position="519"/>
        <end position="542"/>
    </location>
</feature>
<feature type="region of interest" description="Disordered" evidence="4">
    <location>
        <begin position="564"/>
        <end position="585"/>
    </location>
</feature>
<proteinExistence type="predicted"/>
<gene>
    <name evidence="5" type="ORF">ASTO00021_LOCUS15335</name>
</gene>
<evidence type="ECO:0000256" key="3">
    <source>
        <dbReference type="PROSITE-ProRule" id="PRU00023"/>
    </source>
</evidence>
<feature type="region of interest" description="Disordered" evidence="4">
    <location>
        <begin position="629"/>
        <end position="659"/>
    </location>
</feature>
<evidence type="ECO:0000313" key="5">
    <source>
        <dbReference type="EMBL" id="CAE0445316.1"/>
    </source>
</evidence>
<evidence type="ECO:0000256" key="4">
    <source>
        <dbReference type="SAM" id="MobiDB-lite"/>
    </source>
</evidence>
<dbReference type="AlphaFoldDB" id="A0A7S3PNG8"/>
<protein>
    <submittedName>
        <fullName evidence="5">Uncharacterized protein</fullName>
    </submittedName>
</protein>
<dbReference type="PROSITE" id="PS50297">
    <property type="entry name" value="ANK_REP_REGION"/>
    <property type="match status" value="2"/>
</dbReference>
<dbReference type="Pfam" id="PF12796">
    <property type="entry name" value="Ank_2"/>
    <property type="match status" value="2"/>
</dbReference>
<feature type="repeat" description="ANK" evidence="3">
    <location>
        <begin position="406"/>
        <end position="441"/>
    </location>
</feature>
<organism evidence="5">
    <name type="scientific">Aplanochytrium stocchinoi</name>
    <dbReference type="NCBI Taxonomy" id="215587"/>
    <lineage>
        <taxon>Eukaryota</taxon>
        <taxon>Sar</taxon>
        <taxon>Stramenopiles</taxon>
        <taxon>Bigyra</taxon>
        <taxon>Labyrinthulomycetes</taxon>
        <taxon>Thraustochytrida</taxon>
        <taxon>Thraustochytriidae</taxon>
        <taxon>Aplanochytrium</taxon>
    </lineage>
</organism>
<evidence type="ECO:0000256" key="2">
    <source>
        <dbReference type="ARBA" id="ARBA00023043"/>
    </source>
</evidence>
<dbReference type="SMART" id="SM00248">
    <property type="entry name" value="ANK"/>
    <property type="match status" value="7"/>
</dbReference>
<dbReference type="PROSITE" id="PS50088">
    <property type="entry name" value="ANK_REPEAT"/>
    <property type="match status" value="3"/>
</dbReference>
<dbReference type="InterPro" id="IPR002110">
    <property type="entry name" value="Ankyrin_rpt"/>
</dbReference>
<dbReference type="InterPro" id="IPR036770">
    <property type="entry name" value="Ankyrin_rpt-contain_sf"/>
</dbReference>
<dbReference type="SUPFAM" id="SSF48403">
    <property type="entry name" value="Ankyrin repeat"/>
    <property type="match status" value="1"/>
</dbReference>
<name>A0A7S3PNG8_9STRA</name>
<dbReference type="PANTHER" id="PTHR24126">
    <property type="entry name" value="ANKYRIN REPEAT, PH AND SEC7 DOMAIN CONTAINING PROTEIN SECG-RELATED"/>
    <property type="match status" value="1"/>
</dbReference>